<dbReference type="PANTHER" id="PTHR43477:SF1">
    <property type="entry name" value="DIHYDROANTICAPSIN 7-DEHYDROGENASE"/>
    <property type="match status" value="1"/>
</dbReference>
<dbReference type="InterPro" id="IPR002347">
    <property type="entry name" value="SDR_fam"/>
</dbReference>
<evidence type="ECO:0000256" key="2">
    <source>
        <dbReference type="ARBA" id="ARBA00023002"/>
    </source>
</evidence>
<dbReference type="AlphaFoldDB" id="A0A1I6HEB7"/>
<dbReference type="Gene3D" id="3.40.50.720">
    <property type="entry name" value="NAD(P)-binding Rossmann-like Domain"/>
    <property type="match status" value="1"/>
</dbReference>
<keyword evidence="2" id="KW-0560">Oxidoreductase</keyword>
<proteinExistence type="inferred from homology"/>
<dbReference type="PRINTS" id="PR00080">
    <property type="entry name" value="SDRFAMILY"/>
</dbReference>
<sequence>MPVAVITGGNKGLGLSQSQRFIAAGYEVYIVARSRADFDQLGPQAHFVACDIAADREATYLADIHAKAGPISALVNNAGVHLKKPVWDVSPDEFDMVLDVNVRAMFASCGRYVNLHRDTGGAIVNIASMGGIMGLPSAAAYVTAKTAVVGLTRSVAVDAAQFGIRCNAVSPGFIDTDMTRAILAKDPARRDKIEGRIPGRKFGTPQDVANTVYYLASDQAAYVNGANLPVDGGYAVGF</sequence>
<protein>
    <submittedName>
        <fullName evidence="3">Gluconate 5-dehydrogenase</fullName>
    </submittedName>
</protein>
<dbReference type="SUPFAM" id="SSF51735">
    <property type="entry name" value="NAD(P)-binding Rossmann-fold domains"/>
    <property type="match status" value="1"/>
</dbReference>
<dbReference type="PROSITE" id="PS00061">
    <property type="entry name" value="ADH_SHORT"/>
    <property type="match status" value="1"/>
</dbReference>
<comment type="similarity">
    <text evidence="1">Belongs to the short-chain dehydrogenases/reductases (SDR) family.</text>
</comment>
<dbReference type="STRING" id="390270.SAMN04488005_2576"/>
<evidence type="ECO:0000313" key="3">
    <source>
        <dbReference type="EMBL" id="SFR52670.1"/>
    </source>
</evidence>
<dbReference type="PRINTS" id="PR00081">
    <property type="entry name" value="GDHRDH"/>
</dbReference>
<dbReference type="FunFam" id="3.40.50.720:FF:000084">
    <property type="entry name" value="Short-chain dehydrogenase reductase"/>
    <property type="match status" value="1"/>
</dbReference>
<evidence type="ECO:0000256" key="1">
    <source>
        <dbReference type="ARBA" id="ARBA00006484"/>
    </source>
</evidence>
<dbReference type="EMBL" id="FOYP01000002">
    <property type="protein sequence ID" value="SFR52670.1"/>
    <property type="molecule type" value="Genomic_DNA"/>
</dbReference>
<dbReference type="GO" id="GO:0016491">
    <property type="term" value="F:oxidoreductase activity"/>
    <property type="evidence" value="ECO:0007669"/>
    <property type="project" value="UniProtKB-KW"/>
</dbReference>
<dbReference type="InterPro" id="IPR051122">
    <property type="entry name" value="SDR_DHRS6-like"/>
</dbReference>
<evidence type="ECO:0000313" key="4">
    <source>
        <dbReference type="Proteomes" id="UP000199478"/>
    </source>
</evidence>
<dbReference type="Proteomes" id="UP000199478">
    <property type="component" value="Unassembled WGS sequence"/>
</dbReference>
<dbReference type="InterPro" id="IPR020904">
    <property type="entry name" value="Sc_DH/Rdtase_CS"/>
</dbReference>
<name>A0A1I6HEB7_9RHOB</name>
<dbReference type="RefSeq" id="WP_090200887.1">
    <property type="nucleotide sequence ID" value="NZ_FOYP01000002.1"/>
</dbReference>
<dbReference type="Pfam" id="PF13561">
    <property type="entry name" value="adh_short_C2"/>
    <property type="match status" value="1"/>
</dbReference>
<gene>
    <name evidence="3" type="ORF">SAMN04488005_2576</name>
</gene>
<dbReference type="InterPro" id="IPR036291">
    <property type="entry name" value="NAD(P)-bd_dom_sf"/>
</dbReference>
<organism evidence="3 4">
    <name type="scientific">Yoonia tamlensis</name>
    <dbReference type="NCBI Taxonomy" id="390270"/>
    <lineage>
        <taxon>Bacteria</taxon>
        <taxon>Pseudomonadati</taxon>
        <taxon>Pseudomonadota</taxon>
        <taxon>Alphaproteobacteria</taxon>
        <taxon>Rhodobacterales</taxon>
        <taxon>Paracoccaceae</taxon>
        <taxon>Yoonia</taxon>
    </lineage>
</organism>
<dbReference type="PANTHER" id="PTHR43477">
    <property type="entry name" value="DIHYDROANTICAPSIN 7-DEHYDROGENASE"/>
    <property type="match status" value="1"/>
</dbReference>
<keyword evidence="4" id="KW-1185">Reference proteome</keyword>
<accession>A0A1I6HEB7</accession>
<dbReference type="OrthoDB" id="9789398at2"/>
<dbReference type="CDD" id="cd05233">
    <property type="entry name" value="SDR_c"/>
    <property type="match status" value="1"/>
</dbReference>
<reference evidence="4" key="1">
    <citation type="submission" date="2016-10" db="EMBL/GenBank/DDBJ databases">
        <authorList>
            <person name="Varghese N."/>
            <person name="Submissions S."/>
        </authorList>
    </citation>
    <scope>NUCLEOTIDE SEQUENCE [LARGE SCALE GENOMIC DNA]</scope>
    <source>
        <strain evidence="4">DSM 26879</strain>
    </source>
</reference>